<evidence type="ECO:0000313" key="2">
    <source>
        <dbReference type="Proteomes" id="UP000596827"/>
    </source>
</evidence>
<dbReference type="RefSeq" id="WP_187080801.1">
    <property type="nucleotide sequence ID" value="NZ_JACORU010000002.1"/>
</dbReference>
<name>A0A923M5S3_9BURK</name>
<sequence length="394" mass="44367">MTIGLLNWADAENDPFTAFNAALKLEFEACGRDVVVIPLGATFRTALETAMARGLDYVLAWQGVGSAFARKTGGPCIWDELELPLFCIHGDHPCHMPPNHAAQSTHVRHWYGAASFARYANRHFPRTHRAETIDPVVVYRKARFLPPEGDWFVFPKNLDDVELTLQQWRERFPRPLYTLLADCVEAIRAALRTGRPTDHHEVIDHVLAERDIGALVARIPGVDATSMAHSLHDELDKTYRNVLSEHVLDELADVPLRVYGRGWERHAARGNPRHQFHPAGKAADNEHLYYSGWGIVDVAPAFDSVHDRTLRAIACRTSFLAACSWPWPAGVRRLSEGLLFNGALGNLRQLAEEVIADPQRHHARCVAFGRSHQEWRSHGDWLRTFDEALATVEA</sequence>
<reference evidence="1" key="1">
    <citation type="submission" date="2020-08" db="EMBL/GenBank/DDBJ databases">
        <title>Ramlibacter sp. GTP1 16S ribosomal RNA gene genome sequencing and assembly.</title>
        <authorList>
            <person name="Kang M."/>
        </authorList>
    </citation>
    <scope>NUCLEOTIDE SEQUENCE</scope>
    <source>
        <strain evidence="1">GTP1</strain>
    </source>
</reference>
<protein>
    <submittedName>
        <fullName evidence="1">Uncharacterized protein</fullName>
    </submittedName>
</protein>
<dbReference type="EMBL" id="JACORU010000002">
    <property type="protein sequence ID" value="MBC5764326.1"/>
    <property type="molecule type" value="Genomic_DNA"/>
</dbReference>
<evidence type="ECO:0000313" key="1">
    <source>
        <dbReference type="EMBL" id="MBC5764326.1"/>
    </source>
</evidence>
<proteinExistence type="predicted"/>
<accession>A0A923M5S3</accession>
<dbReference type="Proteomes" id="UP000596827">
    <property type="component" value="Unassembled WGS sequence"/>
</dbReference>
<comment type="caution">
    <text evidence="1">The sequence shown here is derived from an EMBL/GenBank/DDBJ whole genome shotgun (WGS) entry which is preliminary data.</text>
</comment>
<keyword evidence="2" id="KW-1185">Reference proteome</keyword>
<organism evidence="1 2">
    <name type="scientific">Ramlibacter albus</name>
    <dbReference type="NCBI Taxonomy" id="2079448"/>
    <lineage>
        <taxon>Bacteria</taxon>
        <taxon>Pseudomonadati</taxon>
        <taxon>Pseudomonadota</taxon>
        <taxon>Betaproteobacteria</taxon>
        <taxon>Burkholderiales</taxon>
        <taxon>Comamonadaceae</taxon>
        <taxon>Ramlibacter</taxon>
    </lineage>
</organism>
<dbReference type="AlphaFoldDB" id="A0A923M5S3"/>
<gene>
    <name evidence="1" type="ORF">H8R02_07695</name>
</gene>